<organism evidence="2 3">
    <name type="scientific">Trichoderma breve</name>
    <dbReference type="NCBI Taxonomy" id="2034170"/>
    <lineage>
        <taxon>Eukaryota</taxon>
        <taxon>Fungi</taxon>
        <taxon>Dikarya</taxon>
        <taxon>Ascomycota</taxon>
        <taxon>Pezizomycotina</taxon>
        <taxon>Sordariomycetes</taxon>
        <taxon>Hypocreomycetidae</taxon>
        <taxon>Hypocreales</taxon>
        <taxon>Hypocreaceae</taxon>
        <taxon>Trichoderma</taxon>
    </lineage>
</organism>
<dbReference type="GeneID" id="80861998"/>
<evidence type="ECO:0000313" key="3">
    <source>
        <dbReference type="Proteomes" id="UP001140511"/>
    </source>
</evidence>
<evidence type="ECO:0000256" key="1">
    <source>
        <dbReference type="SAM" id="MobiDB-lite"/>
    </source>
</evidence>
<dbReference type="EMBL" id="JAOPEN010000001">
    <property type="protein sequence ID" value="KAJ4863570.1"/>
    <property type="molecule type" value="Genomic_DNA"/>
</dbReference>
<sequence length="242" mass="27364">MSLPNHIFATTEPSETLQTTLESQKMTLDWPSSASIAPELPSNRTQEHDFSISSSHYPQTTTDLQQLHQEPCATEMELHPVDYATGNEDFLYPVTSQIEPDLLDPWIPNFHGEPSIYPTGTISQGQYNIEQILPWNNTLGEEICDFDNLIPIQFPQPQLVGIQGSTEQNLDEHQAIEYASSMSTSSAESLETIKDHSQTKKNTNIARGNLIDEVLRTLRQMDHQIRAMHRKHLADIVRSNTI</sequence>
<accession>A0A9W9EBB8</accession>
<protein>
    <submittedName>
        <fullName evidence="2">Uncharacterized protein</fullName>
    </submittedName>
</protein>
<feature type="region of interest" description="Disordered" evidence="1">
    <location>
        <begin position="33"/>
        <end position="57"/>
    </location>
</feature>
<comment type="caution">
    <text evidence="2">The sequence shown here is derived from an EMBL/GenBank/DDBJ whole genome shotgun (WGS) entry which is preliminary data.</text>
</comment>
<dbReference type="Proteomes" id="UP001140511">
    <property type="component" value="Unassembled WGS sequence"/>
</dbReference>
<gene>
    <name evidence="2" type="ORF">T069G_00100</name>
</gene>
<keyword evidence="3" id="KW-1185">Reference proteome</keyword>
<name>A0A9W9EBB8_9HYPO</name>
<dbReference type="AlphaFoldDB" id="A0A9W9EBB8"/>
<dbReference type="RefSeq" id="XP_056032626.1">
    <property type="nucleotide sequence ID" value="XM_056167310.1"/>
</dbReference>
<proteinExistence type="predicted"/>
<evidence type="ECO:0000313" key="2">
    <source>
        <dbReference type="EMBL" id="KAJ4863570.1"/>
    </source>
</evidence>
<reference evidence="2" key="1">
    <citation type="submission" date="2022-09" db="EMBL/GenBank/DDBJ databases">
        <title>Chromosome-level assembly of Trichoderma breve T069, a fungus used in development of biopesticide product.</title>
        <authorList>
            <person name="Lin R."/>
            <person name="Liu T."/>
        </authorList>
    </citation>
    <scope>NUCLEOTIDE SEQUENCE</scope>
    <source>
        <strain evidence="2">T069</strain>
    </source>
</reference>